<dbReference type="Proteomes" id="UP000480410">
    <property type="component" value="Unassembled WGS sequence"/>
</dbReference>
<dbReference type="RefSeq" id="WP_163946471.1">
    <property type="nucleotide sequence ID" value="NZ_JAAHBU010000213.1"/>
</dbReference>
<dbReference type="EMBL" id="JAAHBV010000361">
    <property type="protein sequence ID" value="NER61169.1"/>
    <property type="molecule type" value="Genomic_DNA"/>
</dbReference>
<evidence type="ECO:0000313" key="3">
    <source>
        <dbReference type="Proteomes" id="UP000480410"/>
    </source>
</evidence>
<sequence length="240" mass="26014">MAEQYFNRFVIFDSVQAGKSIKFIVKVTLANGVTFTTDATDVAYGGAGEFGRFNSNVYIKAVQPLFYQNSSLVVSAQPYVERVVSAGDESRTARIIDTNIALLHPATLRSVNARLLPGRAPAEQSSCHYNKATANAFAGTIKKNVPTANTMGKLLDKALALSLNQRPHEFCVVVASVAYNAGMFSAPQESFYVNGCDEFGNAIKLRVFLESTNPVDNNNPWTYSLIIESVIAPAQADADD</sequence>
<comment type="caution">
    <text evidence="2">The sequence shown here is derived from an EMBL/GenBank/DDBJ whole genome shotgun (WGS) entry which is preliminary data.</text>
</comment>
<accession>A0A6M0CZY2</accession>
<reference evidence="3 4" key="1">
    <citation type="submission" date="2020-02" db="EMBL/GenBank/DDBJ databases">
        <title>Broccoli isolated Pseudomonas sp.</title>
        <authorList>
            <person name="Fujikawa T."/>
            <person name="Sawada H."/>
        </authorList>
    </citation>
    <scope>NUCLEOTIDE SEQUENCE [LARGE SCALE GENOMIC DNA]</scope>
    <source>
        <strain evidence="2 4">MAFF212427</strain>
        <strain evidence="1 3">MAFF212428</strain>
    </source>
</reference>
<accession>A0A6B3NTE0</accession>
<evidence type="ECO:0000313" key="2">
    <source>
        <dbReference type="EMBL" id="NER65003.1"/>
    </source>
</evidence>
<evidence type="ECO:0000313" key="4">
    <source>
        <dbReference type="Proteomes" id="UP000482634"/>
    </source>
</evidence>
<organism evidence="2 4">
    <name type="scientific">Pseudomonas brassicae</name>
    <dbReference type="NCBI Taxonomy" id="2708063"/>
    <lineage>
        <taxon>Bacteria</taxon>
        <taxon>Pseudomonadati</taxon>
        <taxon>Pseudomonadota</taxon>
        <taxon>Gammaproteobacteria</taxon>
        <taxon>Pseudomonadales</taxon>
        <taxon>Pseudomonadaceae</taxon>
        <taxon>Pseudomonas</taxon>
    </lineage>
</organism>
<name>A0A6B3NTE0_9PSED</name>
<keyword evidence="4" id="KW-1185">Reference proteome</keyword>
<evidence type="ECO:0000313" key="1">
    <source>
        <dbReference type="EMBL" id="NER61169.1"/>
    </source>
</evidence>
<protein>
    <submittedName>
        <fullName evidence="2">Uncharacterized protein</fullName>
    </submittedName>
</protein>
<dbReference type="AlphaFoldDB" id="A0A6B3NTE0"/>
<dbReference type="Proteomes" id="UP000482634">
    <property type="component" value="Unassembled WGS sequence"/>
</dbReference>
<gene>
    <name evidence="1" type="ORF">G3435_16710</name>
    <name evidence="2" type="ORF">G3436_15425</name>
</gene>
<dbReference type="EMBL" id="JAAHBU010000213">
    <property type="protein sequence ID" value="NER65003.1"/>
    <property type="molecule type" value="Genomic_DNA"/>
</dbReference>
<proteinExistence type="predicted"/>